<keyword evidence="3" id="KW-0274">FAD</keyword>
<keyword evidence="2" id="KW-0285">Flavoprotein</keyword>
<evidence type="ECO:0000313" key="7">
    <source>
        <dbReference type="Proteomes" id="UP000886785"/>
    </source>
</evidence>
<dbReference type="InterPro" id="IPR036188">
    <property type="entry name" value="FAD/NAD-bd_sf"/>
</dbReference>
<evidence type="ECO:0000256" key="3">
    <source>
        <dbReference type="ARBA" id="ARBA00022827"/>
    </source>
</evidence>
<dbReference type="Gene3D" id="1.10.8.260">
    <property type="entry name" value="HI0933 insert domain-like"/>
    <property type="match status" value="1"/>
</dbReference>
<protein>
    <submittedName>
        <fullName evidence="6">Aminoacetone oxidase family FAD-binding enzyme</fullName>
    </submittedName>
</protein>
<comment type="caution">
    <text evidence="6">The sequence shown here is derived from an EMBL/GenBank/DDBJ whole genome shotgun (WGS) entry which is preliminary data.</text>
</comment>
<dbReference type="Gene3D" id="3.50.50.60">
    <property type="entry name" value="FAD/NAD(P)-binding domain"/>
    <property type="match status" value="1"/>
</dbReference>
<reference evidence="6" key="1">
    <citation type="submission" date="2020-10" db="EMBL/GenBank/DDBJ databases">
        <authorList>
            <person name="Gilroy R."/>
        </authorList>
    </citation>
    <scope>NUCLEOTIDE SEQUENCE</scope>
    <source>
        <strain evidence="6">ChiSjej1B19-7085</strain>
    </source>
</reference>
<comment type="cofactor">
    <cofactor evidence="1">
        <name>FAD</name>
        <dbReference type="ChEBI" id="CHEBI:57692"/>
    </cofactor>
</comment>
<reference evidence="6" key="2">
    <citation type="journal article" date="2021" name="PeerJ">
        <title>Extensive microbial diversity within the chicken gut microbiome revealed by metagenomics and culture.</title>
        <authorList>
            <person name="Gilroy R."/>
            <person name="Ravi A."/>
            <person name="Getino M."/>
            <person name="Pursley I."/>
            <person name="Horton D.L."/>
            <person name="Alikhan N.F."/>
            <person name="Baker D."/>
            <person name="Gharbi K."/>
            <person name="Hall N."/>
            <person name="Watson M."/>
            <person name="Adriaenssens E.M."/>
            <person name="Foster-Nyarko E."/>
            <person name="Jarju S."/>
            <person name="Secka A."/>
            <person name="Antonio M."/>
            <person name="Oren A."/>
            <person name="Chaudhuri R.R."/>
            <person name="La Ragione R."/>
            <person name="Hildebrand F."/>
            <person name="Pallen M.J."/>
        </authorList>
    </citation>
    <scope>NUCLEOTIDE SEQUENCE</scope>
    <source>
        <strain evidence="6">ChiSjej1B19-7085</strain>
    </source>
</reference>
<evidence type="ECO:0000256" key="2">
    <source>
        <dbReference type="ARBA" id="ARBA00022630"/>
    </source>
</evidence>
<dbReference type="NCBIfam" id="TIGR00275">
    <property type="entry name" value="aminoacetone oxidase family FAD-binding enzyme"/>
    <property type="match status" value="1"/>
</dbReference>
<feature type="domain" description="RsdA/BaiN/AoA(So)-like insert" evidence="5">
    <location>
        <begin position="195"/>
        <end position="363"/>
    </location>
</feature>
<dbReference type="SUPFAM" id="SSF160996">
    <property type="entry name" value="HI0933 insert domain-like"/>
    <property type="match status" value="1"/>
</dbReference>
<accession>A0A9D1DRM2</accession>
<evidence type="ECO:0000256" key="1">
    <source>
        <dbReference type="ARBA" id="ARBA00001974"/>
    </source>
</evidence>
<dbReference type="Pfam" id="PF03486">
    <property type="entry name" value="HI0933_like"/>
    <property type="match status" value="1"/>
</dbReference>
<gene>
    <name evidence="6" type="ORF">IAA54_08475</name>
</gene>
<dbReference type="PANTHER" id="PTHR42887">
    <property type="entry name" value="OS12G0638800 PROTEIN"/>
    <property type="match status" value="1"/>
</dbReference>
<organism evidence="6 7">
    <name type="scientific">Candidatus Gallacutalibacter pullicola</name>
    <dbReference type="NCBI Taxonomy" id="2840830"/>
    <lineage>
        <taxon>Bacteria</taxon>
        <taxon>Bacillati</taxon>
        <taxon>Bacillota</taxon>
        <taxon>Clostridia</taxon>
        <taxon>Eubacteriales</taxon>
        <taxon>Candidatus Gallacutalibacter</taxon>
    </lineage>
</organism>
<proteinExistence type="predicted"/>
<dbReference type="InterPro" id="IPR023166">
    <property type="entry name" value="BaiN-like_dom_sf"/>
</dbReference>
<evidence type="ECO:0000259" key="4">
    <source>
        <dbReference type="Pfam" id="PF03486"/>
    </source>
</evidence>
<dbReference type="Proteomes" id="UP000886785">
    <property type="component" value="Unassembled WGS sequence"/>
</dbReference>
<dbReference type="InterPro" id="IPR057661">
    <property type="entry name" value="RsdA/BaiN/AoA(So)_Rossmann"/>
</dbReference>
<evidence type="ECO:0000313" key="6">
    <source>
        <dbReference type="EMBL" id="HIR57691.1"/>
    </source>
</evidence>
<dbReference type="SUPFAM" id="SSF51905">
    <property type="entry name" value="FAD/NAD(P)-binding domain"/>
    <property type="match status" value="1"/>
</dbReference>
<dbReference type="Gene3D" id="2.40.30.10">
    <property type="entry name" value="Translation factors"/>
    <property type="match status" value="1"/>
</dbReference>
<dbReference type="Pfam" id="PF22780">
    <property type="entry name" value="HI0933_like_1st"/>
    <property type="match status" value="1"/>
</dbReference>
<dbReference type="InterPro" id="IPR004792">
    <property type="entry name" value="BaiN-like"/>
</dbReference>
<evidence type="ECO:0000259" key="5">
    <source>
        <dbReference type="Pfam" id="PF22780"/>
    </source>
</evidence>
<dbReference type="AlphaFoldDB" id="A0A9D1DRM2"/>
<sequence length="417" mass="45041">MEKCGIAVIGAGASGLMAAVCLAEELRRRGSRERILLLDAAQKPGKKLLATGNGRCNITNRHISVRKYYGDVKTARPILEKYPAQAVLDKFSSLGLLCREEDEGRIYPYSAQASSVLDVLRFRLDALGTEIRCGSPVTAVKRQGKGFLLSCPNGQLYADRIVLTAGGKASPQLGADGSGFAIARQLGHTVTPLFPSLVPVRTDPARVRSIKGMRSRGTVRLIVNGKTWQKEQGEIQFTENGLSGICVFQLSRAVSGLAARNGGKIPPGVAEISIDLMPEYSEKNLTEEILRRRGLFSDLPAQELLTGLVNKRVGQEIIKLTAGRDLPDLAGKIPEKLCGRIAAAVKDFSFPCLGVMPWQNAQVTAGGIPLTEINPDTMQSRLCRGLYFAGEILNLDGPCGGYNLHWAWASAMAIRIE</sequence>
<dbReference type="PANTHER" id="PTHR42887:SF2">
    <property type="entry name" value="OS12G0638800 PROTEIN"/>
    <property type="match status" value="1"/>
</dbReference>
<dbReference type="EMBL" id="DVHF01000099">
    <property type="protein sequence ID" value="HIR57691.1"/>
    <property type="molecule type" value="Genomic_DNA"/>
</dbReference>
<dbReference type="InterPro" id="IPR055178">
    <property type="entry name" value="RsdA/BaiN/AoA(So)-like_dom"/>
</dbReference>
<feature type="domain" description="RsdA/BaiN/AoA(So)-like Rossmann fold-like" evidence="4">
    <location>
        <begin position="6"/>
        <end position="413"/>
    </location>
</feature>
<name>A0A9D1DRM2_9FIRM</name>